<dbReference type="FunFam" id="3.40.50.1390:FF:000001">
    <property type="entry name" value="DNA recombinase"/>
    <property type="match status" value="1"/>
</dbReference>
<dbReference type="GO" id="GO:0000150">
    <property type="term" value="F:DNA strand exchange activity"/>
    <property type="evidence" value="ECO:0007669"/>
    <property type="project" value="UniProtKB-KW"/>
</dbReference>
<dbReference type="PANTHER" id="PTHR30461">
    <property type="entry name" value="DNA-INVERTASE FROM LAMBDOID PROPHAGE"/>
    <property type="match status" value="1"/>
</dbReference>
<dbReference type="Proteomes" id="UP000234530">
    <property type="component" value="Plasmid pPZ02"/>
</dbReference>
<dbReference type="SUPFAM" id="SSF53041">
    <property type="entry name" value="Resolvase-like"/>
    <property type="match status" value="1"/>
</dbReference>
<dbReference type="InterPro" id="IPR050639">
    <property type="entry name" value="SSR_resolvase"/>
</dbReference>
<geneLocation type="plasmid" evidence="9">
    <name>ppz02</name>
</geneLocation>
<dbReference type="GO" id="GO:0015074">
    <property type="term" value="P:DNA integration"/>
    <property type="evidence" value="ECO:0007669"/>
    <property type="project" value="UniProtKB-KW"/>
</dbReference>
<evidence type="ECO:0000256" key="3">
    <source>
        <dbReference type="ARBA" id="ARBA00023100"/>
    </source>
</evidence>
<proteinExistence type="inferred from homology"/>
<evidence type="ECO:0000256" key="2">
    <source>
        <dbReference type="ARBA" id="ARBA00022908"/>
    </source>
</evidence>
<dbReference type="RefSeq" id="WP_101754679.1">
    <property type="nucleotide sequence ID" value="NZ_CP025432.1"/>
</dbReference>
<evidence type="ECO:0000313" key="8">
    <source>
        <dbReference type="EMBL" id="AUH66708.1"/>
    </source>
</evidence>
<evidence type="ECO:0000256" key="4">
    <source>
        <dbReference type="ARBA" id="ARBA00023125"/>
    </source>
</evidence>
<evidence type="ECO:0000259" key="7">
    <source>
        <dbReference type="PROSITE" id="PS51736"/>
    </source>
</evidence>
<dbReference type="InterPro" id="IPR006118">
    <property type="entry name" value="Recombinase_CS"/>
</dbReference>
<organism evidence="8 9">
    <name type="scientific">Paracoccus zhejiangensis</name>
    <dbReference type="NCBI Taxonomy" id="1077935"/>
    <lineage>
        <taxon>Bacteria</taxon>
        <taxon>Pseudomonadati</taxon>
        <taxon>Pseudomonadota</taxon>
        <taxon>Alphaproteobacteria</taxon>
        <taxon>Rhodobacterales</taxon>
        <taxon>Paracoccaceae</taxon>
        <taxon>Paracoccus</taxon>
    </lineage>
</organism>
<dbReference type="OrthoDB" id="2290206at2"/>
<evidence type="ECO:0000256" key="6">
    <source>
        <dbReference type="PIRSR" id="PIRSR606118-50"/>
    </source>
</evidence>
<keyword evidence="2" id="KW-0229">DNA integration</keyword>
<keyword evidence="9" id="KW-1185">Reference proteome</keyword>
<keyword evidence="4" id="KW-0238">DNA-binding</keyword>
<dbReference type="CDD" id="cd03768">
    <property type="entry name" value="SR_ResInv"/>
    <property type="match status" value="1"/>
</dbReference>
<dbReference type="InterPro" id="IPR006120">
    <property type="entry name" value="Resolvase_HTH_dom"/>
</dbReference>
<protein>
    <submittedName>
        <fullName evidence="8">Integrase</fullName>
    </submittedName>
</protein>
<keyword evidence="3" id="KW-0230">DNA invertase</keyword>
<dbReference type="PANTHER" id="PTHR30461:SF26">
    <property type="entry name" value="RESOLVASE HOMOLOG YNEB"/>
    <property type="match status" value="1"/>
</dbReference>
<dbReference type="Pfam" id="PF02796">
    <property type="entry name" value="HTH_7"/>
    <property type="match status" value="1"/>
</dbReference>
<feature type="active site" description="O-(5'-phospho-DNA)-serine intermediate" evidence="6">
    <location>
        <position position="14"/>
    </location>
</feature>
<evidence type="ECO:0000256" key="5">
    <source>
        <dbReference type="ARBA" id="ARBA00023172"/>
    </source>
</evidence>
<dbReference type="InterPro" id="IPR036162">
    <property type="entry name" value="Resolvase-like_N_sf"/>
</dbReference>
<accession>A0A2H5F575</accession>
<evidence type="ECO:0000256" key="1">
    <source>
        <dbReference type="ARBA" id="ARBA00009913"/>
    </source>
</evidence>
<dbReference type="InterPro" id="IPR009057">
    <property type="entry name" value="Homeodomain-like_sf"/>
</dbReference>
<keyword evidence="8" id="KW-0614">Plasmid</keyword>
<evidence type="ECO:0000313" key="9">
    <source>
        <dbReference type="Proteomes" id="UP000234530"/>
    </source>
</evidence>
<dbReference type="PROSITE" id="PS00398">
    <property type="entry name" value="RECOMBINASES_2"/>
    <property type="match status" value="1"/>
</dbReference>
<reference evidence="8 9" key="1">
    <citation type="journal article" date="2013" name="Antonie Van Leeuwenhoek">
        <title>Paracoccus zhejiangensis sp. nov., isolated from activated sludge in wastewater-treatment system.</title>
        <authorList>
            <person name="Wu Z.G."/>
            <person name="Zhang D.F."/>
            <person name="Liu Y.L."/>
            <person name="Wang F."/>
            <person name="Jiang X."/>
            <person name="Li C."/>
            <person name="Li S.P."/>
            <person name="Hong Q."/>
            <person name="Li W.J."/>
        </authorList>
    </citation>
    <scope>NUCLEOTIDE SEQUENCE [LARGE SCALE GENOMIC DNA]</scope>
    <source>
        <strain evidence="8 9">J6</strain>
        <plasmid evidence="9">Plasmid ppz02</plasmid>
    </source>
</reference>
<name>A0A2H5F575_9RHOB</name>
<dbReference type="EMBL" id="CP025432">
    <property type="protein sequence ID" value="AUH66708.1"/>
    <property type="molecule type" value="Genomic_DNA"/>
</dbReference>
<dbReference type="PROSITE" id="PS51736">
    <property type="entry name" value="RECOMBINASES_3"/>
    <property type="match status" value="1"/>
</dbReference>
<dbReference type="SUPFAM" id="SSF46689">
    <property type="entry name" value="Homeodomain-like"/>
    <property type="match status" value="1"/>
</dbReference>
<feature type="domain" description="Resolvase/invertase-type recombinase catalytic" evidence="7">
    <location>
        <begin position="6"/>
        <end position="140"/>
    </location>
</feature>
<keyword evidence="5" id="KW-0233">DNA recombination</keyword>
<dbReference type="KEGG" id="pzh:CX676_20545"/>
<dbReference type="Gene3D" id="1.10.10.60">
    <property type="entry name" value="Homeodomain-like"/>
    <property type="match status" value="1"/>
</dbReference>
<dbReference type="SMART" id="SM00857">
    <property type="entry name" value="Resolvase"/>
    <property type="match status" value="1"/>
</dbReference>
<sequence length="221" mass="24269">MNTSRYMIGYARTSTIDQNLDAQVIALKAAGCSVVRTEQKSGTSLDGRDELKAILTFIQAGETLVVTRIDRLARSLSDLQAIVTRLKEKGAHLAATEQPVDTSTATGKAFFDMLGVFAEFETNLRRERQAEGIAAAKVRGVYRGRKPKIDMDEIRAKLKDGQSPTRIARDMKISRGTVYKAKAALEINSLALADHTRLGAASNSRFERVRFIPPGRETEPG</sequence>
<dbReference type="InterPro" id="IPR006119">
    <property type="entry name" value="Resolv_N"/>
</dbReference>
<comment type="similarity">
    <text evidence="1">Belongs to the site-specific recombinase resolvase family.</text>
</comment>
<dbReference type="Gene3D" id="3.40.50.1390">
    <property type="entry name" value="Resolvase, N-terminal catalytic domain"/>
    <property type="match status" value="1"/>
</dbReference>
<dbReference type="Pfam" id="PF00239">
    <property type="entry name" value="Resolvase"/>
    <property type="match status" value="1"/>
</dbReference>
<gene>
    <name evidence="8" type="ORF">CX676_20545</name>
</gene>
<dbReference type="GO" id="GO:0003677">
    <property type="term" value="F:DNA binding"/>
    <property type="evidence" value="ECO:0007669"/>
    <property type="project" value="UniProtKB-KW"/>
</dbReference>
<dbReference type="AlphaFoldDB" id="A0A2H5F575"/>